<name>A0A382K7Q5_9ZZZZ</name>
<dbReference type="Gene3D" id="3.40.50.2300">
    <property type="match status" value="2"/>
</dbReference>
<accession>A0A382K7Q5</accession>
<gene>
    <name evidence="1" type="ORF">METZ01_LOCUS272910</name>
</gene>
<dbReference type="SUPFAM" id="SSF53822">
    <property type="entry name" value="Periplasmic binding protein-like I"/>
    <property type="match status" value="1"/>
</dbReference>
<reference evidence="1" key="1">
    <citation type="submission" date="2018-05" db="EMBL/GenBank/DDBJ databases">
        <authorList>
            <person name="Lanie J.A."/>
            <person name="Ng W.-L."/>
            <person name="Kazmierczak K.M."/>
            <person name="Andrzejewski T.M."/>
            <person name="Davidsen T.M."/>
            <person name="Wayne K.J."/>
            <person name="Tettelin H."/>
            <person name="Glass J.I."/>
            <person name="Rusch D."/>
            <person name="Podicherti R."/>
            <person name="Tsui H.-C.T."/>
            <person name="Winkler M.E."/>
        </authorList>
    </citation>
    <scope>NUCLEOTIDE SEQUENCE</scope>
</reference>
<evidence type="ECO:0008006" key="2">
    <source>
        <dbReference type="Google" id="ProtNLM"/>
    </source>
</evidence>
<evidence type="ECO:0000313" key="1">
    <source>
        <dbReference type="EMBL" id="SVC20056.1"/>
    </source>
</evidence>
<dbReference type="InterPro" id="IPR028082">
    <property type="entry name" value="Peripla_BP_I"/>
</dbReference>
<feature type="non-terminal residue" evidence="1">
    <location>
        <position position="1"/>
    </location>
</feature>
<dbReference type="AlphaFoldDB" id="A0A382K7Q5"/>
<organism evidence="1">
    <name type="scientific">marine metagenome</name>
    <dbReference type="NCBI Taxonomy" id="408172"/>
    <lineage>
        <taxon>unclassified sequences</taxon>
        <taxon>metagenomes</taxon>
        <taxon>ecological metagenomes</taxon>
    </lineage>
</organism>
<protein>
    <recommendedName>
        <fullName evidence="2">LacI family transcriptional regulator</fullName>
    </recommendedName>
</protein>
<sequence length="70" mass="7811">IIGKNISVVGYNDHDNYLSSQNLTFISHPLTKMGKMSVEMLRNMEKGVKPESLSKLIEPLLHKGKSDGKI</sequence>
<dbReference type="EMBL" id="UINC01078714">
    <property type="protein sequence ID" value="SVC20056.1"/>
    <property type="molecule type" value="Genomic_DNA"/>
</dbReference>
<dbReference type="GO" id="GO:0003677">
    <property type="term" value="F:DNA binding"/>
    <property type="evidence" value="ECO:0007669"/>
    <property type="project" value="UniProtKB-KW"/>
</dbReference>
<proteinExistence type="predicted"/>